<dbReference type="EMBL" id="CP002098">
    <property type="protein sequence ID" value="ADM26998.1"/>
    <property type="molecule type" value="Genomic_DNA"/>
</dbReference>
<sequence>MRGPERKRDEPDHGIKNISEYLGTPWSGERFRIYINVVNYMKLSSM</sequence>
<dbReference type="Proteomes" id="UP000001304">
    <property type="component" value="Chromosome"/>
</dbReference>
<proteinExistence type="predicted"/>
<dbReference type="KEGG" id="iag:Igag_0147"/>
<gene>
    <name evidence="1" type="ordered locus">Igag_0147</name>
</gene>
<protein>
    <submittedName>
        <fullName evidence="1">Uncharacterized protein</fullName>
    </submittedName>
</protein>
<reference evidence="1 2" key="1">
    <citation type="journal article" date="2010" name="Stand. Genomic Sci.">
        <title>Complete genome sequence of Ignisphaera aggregans type strain (AQ1.S1).</title>
        <authorList>
            <person name="Goker M."/>
            <person name="Held B."/>
            <person name="Lapidus A."/>
            <person name="Nolan M."/>
            <person name="Spring S."/>
            <person name="Yasawong M."/>
            <person name="Lucas S."/>
            <person name="Glavina Del Rio T."/>
            <person name="Tice H."/>
            <person name="Cheng J.F."/>
            <person name="Goodwin L."/>
            <person name="Tapia R."/>
            <person name="Pitluck S."/>
            <person name="Liolios K."/>
            <person name="Ivanova N."/>
            <person name="Mavromatis K."/>
            <person name="Mikhailova N."/>
            <person name="Pati A."/>
            <person name="Chen A."/>
            <person name="Palaniappan K."/>
            <person name="Brambilla E."/>
            <person name="Land M."/>
            <person name="Hauser L."/>
            <person name="Chang Y.J."/>
            <person name="Jeffries C.D."/>
            <person name="Brettin T."/>
            <person name="Detter J.C."/>
            <person name="Han C."/>
            <person name="Rohde M."/>
            <person name="Sikorski J."/>
            <person name="Woyke T."/>
            <person name="Bristow J."/>
            <person name="Eisen J.A."/>
            <person name="Markowitz V."/>
            <person name="Hugenholtz P."/>
            <person name="Kyrpides N.C."/>
            <person name="Klenk H.P."/>
        </authorList>
    </citation>
    <scope>NUCLEOTIDE SEQUENCE [LARGE SCALE GENOMIC DNA]</scope>
    <source>
        <strain evidence="2">DSM 17230 / JCM 13409 / AQ1.S1</strain>
    </source>
</reference>
<organism evidence="1 2">
    <name type="scientific">Ignisphaera aggregans (strain DSM 17230 / JCM 13409 / AQ1.S1)</name>
    <dbReference type="NCBI Taxonomy" id="583356"/>
    <lineage>
        <taxon>Archaea</taxon>
        <taxon>Thermoproteota</taxon>
        <taxon>Thermoprotei</taxon>
        <taxon>Desulfurococcales</taxon>
        <taxon>Desulfurococcaceae</taxon>
        <taxon>Ignisphaera</taxon>
    </lineage>
</organism>
<dbReference type="HOGENOM" id="CLU_3178542_0_0_2"/>
<evidence type="ECO:0000313" key="1">
    <source>
        <dbReference type="EMBL" id="ADM26998.1"/>
    </source>
</evidence>
<name>E0SPX6_IGNAA</name>
<dbReference type="BioCyc" id="IAGG583356:GHAH-158-MONOMER"/>
<accession>E0SPX6</accession>
<evidence type="ECO:0000313" key="2">
    <source>
        <dbReference type="Proteomes" id="UP000001304"/>
    </source>
</evidence>
<dbReference type="AlphaFoldDB" id="E0SPX6"/>
<keyword evidence="2" id="KW-1185">Reference proteome</keyword>